<evidence type="ECO:0000256" key="1">
    <source>
        <dbReference type="ARBA" id="ARBA00004123"/>
    </source>
</evidence>
<feature type="domain" description="MADS-box" evidence="6">
    <location>
        <begin position="10"/>
        <end position="51"/>
    </location>
</feature>
<dbReference type="GO" id="GO:0046983">
    <property type="term" value="F:protein dimerization activity"/>
    <property type="evidence" value="ECO:0007669"/>
    <property type="project" value="InterPro"/>
</dbReference>
<dbReference type="InterPro" id="IPR036879">
    <property type="entry name" value="TF_MADSbox_sf"/>
</dbReference>
<dbReference type="SUPFAM" id="SSF55455">
    <property type="entry name" value="SRF-like"/>
    <property type="match status" value="1"/>
</dbReference>
<proteinExistence type="predicted"/>
<dbReference type="InterPro" id="IPR002100">
    <property type="entry name" value="TF_MADSbox"/>
</dbReference>
<comment type="subcellular location">
    <subcellularLocation>
        <location evidence="1">Nucleus</location>
    </subcellularLocation>
</comment>
<evidence type="ECO:0000313" key="7">
    <source>
        <dbReference type="EMBL" id="TGO90903.1"/>
    </source>
</evidence>
<sequence length="93" mass="11120">MIKILSNTTKRRSERLRRRKTTLFKKAFDLGRDYDVDVAVIIRQHGRYYTFRSMDNLSWPPSMNEIETSYPLPKNMLPRDIQNKTFNSGRHIS</sequence>
<dbReference type="Gene3D" id="3.40.1810.10">
    <property type="entry name" value="Transcription factor, MADS-box"/>
    <property type="match status" value="1"/>
</dbReference>
<keyword evidence="2" id="KW-0805">Transcription regulation</keyword>
<comment type="caution">
    <text evidence="7">The sequence shown here is derived from an EMBL/GenBank/DDBJ whole genome shotgun (WGS) entry which is preliminary data.</text>
</comment>
<keyword evidence="4" id="KW-0804">Transcription</keyword>
<organism evidence="7 8">
    <name type="scientific">Botrytis porri</name>
    <dbReference type="NCBI Taxonomy" id="87229"/>
    <lineage>
        <taxon>Eukaryota</taxon>
        <taxon>Fungi</taxon>
        <taxon>Dikarya</taxon>
        <taxon>Ascomycota</taxon>
        <taxon>Pezizomycotina</taxon>
        <taxon>Leotiomycetes</taxon>
        <taxon>Helotiales</taxon>
        <taxon>Sclerotiniaceae</taxon>
        <taxon>Botrytis</taxon>
    </lineage>
</organism>
<keyword evidence="3" id="KW-0238">DNA-binding</keyword>
<evidence type="ECO:0000256" key="2">
    <source>
        <dbReference type="ARBA" id="ARBA00023015"/>
    </source>
</evidence>
<dbReference type="AlphaFoldDB" id="A0A4Z1L2V2"/>
<dbReference type="Proteomes" id="UP000297280">
    <property type="component" value="Unassembled WGS sequence"/>
</dbReference>
<dbReference type="STRING" id="87229.A0A4Z1L2V2"/>
<reference evidence="7 8" key="1">
    <citation type="submission" date="2017-12" db="EMBL/GenBank/DDBJ databases">
        <title>Comparative genomics of Botrytis spp.</title>
        <authorList>
            <person name="Valero-Jimenez C.A."/>
            <person name="Tapia P."/>
            <person name="Veloso J."/>
            <person name="Silva-Moreno E."/>
            <person name="Staats M."/>
            <person name="Valdes J.H."/>
            <person name="Van Kan J.A.L."/>
        </authorList>
    </citation>
    <scope>NUCLEOTIDE SEQUENCE [LARGE SCALE GENOMIC DNA]</scope>
    <source>
        <strain evidence="7 8">MUCL3349</strain>
    </source>
</reference>
<evidence type="ECO:0000256" key="4">
    <source>
        <dbReference type="ARBA" id="ARBA00023163"/>
    </source>
</evidence>
<dbReference type="GO" id="GO:0005634">
    <property type="term" value="C:nucleus"/>
    <property type="evidence" value="ECO:0007669"/>
    <property type="project" value="UniProtKB-SubCell"/>
</dbReference>
<evidence type="ECO:0000313" key="8">
    <source>
        <dbReference type="Proteomes" id="UP000297280"/>
    </source>
</evidence>
<dbReference type="GO" id="GO:0045944">
    <property type="term" value="P:positive regulation of transcription by RNA polymerase II"/>
    <property type="evidence" value="ECO:0007669"/>
    <property type="project" value="UniProtKB-ARBA"/>
</dbReference>
<keyword evidence="5" id="KW-0539">Nucleus</keyword>
<dbReference type="Pfam" id="PF00319">
    <property type="entry name" value="SRF-TF"/>
    <property type="match status" value="1"/>
</dbReference>
<dbReference type="EMBL" id="PQXO01000047">
    <property type="protein sequence ID" value="TGO90903.1"/>
    <property type="molecule type" value="Genomic_DNA"/>
</dbReference>
<dbReference type="GO" id="GO:0003677">
    <property type="term" value="F:DNA binding"/>
    <property type="evidence" value="ECO:0007669"/>
    <property type="project" value="UniProtKB-KW"/>
</dbReference>
<name>A0A4Z1L2V2_9HELO</name>
<evidence type="ECO:0000259" key="6">
    <source>
        <dbReference type="Pfam" id="PF00319"/>
    </source>
</evidence>
<protein>
    <recommendedName>
        <fullName evidence="6">MADS-box domain-containing protein</fullName>
    </recommendedName>
</protein>
<dbReference type="OrthoDB" id="1898716at2759"/>
<gene>
    <name evidence="7" type="ORF">BPOR_0047g00260</name>
</gene>
<accession>A0A4Z1L2V2</accession>
<evidence type="ECO:0000256" key="5">
    <source>
        <dbReference type="ARBA" id="ARBA00023242"/>
    </source>
</evidence>
<keyword evidence="8" id="KW-1185">Reference proteome</keyword>
<evidence type="ECO:0000256" key="3">
    <source>
        <dbReference type="ARBA" id="ARBA00023125"/>
    </source>
</evidence>